<sequence length="96" mass="10251">MTAGRVPAAVPRPGGAAVASGDPLLDELRGLAADSPSRARVAGWEYLRELSRKDDRAAISALFARGLPRERSTGGWKGSSWAGCSECRRPRSRTRS</sequence>
<dbReference type="Proteomes" id="UP001596972">
    <property type="component" value="Unassembled WGS sequence"/>
</dbReference>
<reference evidence="3" key="1">
    <citation type="journal article" date="2019" name="Int. J. Syst. Evol. Microbiol.">
        <title>The Global Catalogue of Microorganisms (GCM) 10K type strain sequencing project: providing services to taxonomists for standard genome sequencing and annotation.</title>
        <authorList>
            <consortium name="The Broad Institute Genomics Platform"/>
            <consortium name="The Broad Institute Genome Sequencing Center for Infectious Disease"/>
            <person name="Wu L."/>
            <person name="Ma J."/>
        </authorList>
    </citation>
    <scope>NUCLEOTIDE SEQUENCE [LARGE SCALE GENOMIC DNA]</scope>
    <source>
        <strain evidence="3">JCM 31202</strain>
    </source>
</reference>
<organism evidence="2 3">
    <name type="scientific">Actinomadura sediminis</name>
    <dbReference type="NCBI Taxonomy" id="1038904"/>
    <lineage>
        <taxon>Bacteria</taxon>
        <taxon>Bacillati</taxon>
        <taxon>Actinomycetota</taxon>
        <taxon>Actinomycetes</taxon>
        <taxon>Streptosporangiales</taxon>
        <taxon>Thermomonosporaceae</taxon>
        <taxon>Actinomadura</taxon>
    </lineage>
</organism>
<evidence type="ECO:0000313" key="2">
    <source>
        <dbReference type="EMBL" id="MFD0899734.1"/>
    </source>
</evidence>
<proteinExistence type="predicted"/>
<keyword evidence="3" id="KW-1185">Reference proteome</keyword>
<dbReference type="EMBL" id="JBHTJA010000005">
    <property type="protein sequence ID" value="MFD0899734.1"/>
    <property type="molecule type" value="Genomic_DNA"/>
</dbReference>
<dbReference type="RefSeq" id="WP_378296618.1">
    <property type="nucleotide sequence ID" value="NZ_JBHTJA010000005.1"/>
</dbReference>
<evidence type="ECO:0008006" key="4">
    <source>
        <dbReference type="Google" id="ProtNLM"/>
    </source>
</evidence>
<evidence type="ECO:0000313" key="3">
    <source>
        <dbReference type="Proteomes" id="UP001596972"/>
    </source>
</evidence>
<comment type="caution">
    <text evidence="2">The sequence shown here is derived from an EMBL/GenBank/DDBJ whole genome shotgun (WGS) entry which is preliminary data.</text>
</comment>
<accession>A0ABW3EHD5</accession>
<feature type="region of interest" description="Disordered" evidence="1">
    <location>
        <begin position="70"/>
        <end position="96"/>
    </location>
</feature>
<gene>
    <name evidence="2" type="ORF">ACFQ11_04985</name>
</gene>
<name>A0ABW3EHD5_9ACTN</name>
<protein>
    <recommendedName>
        <fullName evidence="4">HEAT repeat domain-containing protein</fullName>
    </recommendedName>
</protein>
<evidence type="ECO:0000256" key="1">
    <source>
        <dbReference type="SAM" id="MobiDB-lite"/>
    </source>
</evidence>